<sequence>MNISENDLPRWWREQKHQLINARLLSILTDESFSWSWCNIQAPKVEVLVLNFQTKNYTLPAFVDKMDELSNFHLTWF</sequence>
<dbReference type="EMBL" id="JRKL02012831">
    <property type="protein sequence ID" value="KAF3943648.1"/>
    <property type="molecule type" value="Genomic_DNA"/>
</dbReference>
<protein>
    <submittedName>
        <fullName evidence="1">Uncharacterized protein</fullName>
    </submittedName>
</protein>
<dbReference type="OrthoDB" id="1747730at2759"/>
<name>A0A8J4UZD0_9ROSI</name>
<dbReference type="AlphaFoldDB" id="A0A8J4UZD0"/>
<reference evidence="1" key="1">
    <citation type="submission" date="2020-03" db="EMBL/GenBank/DDBJ databases">
        <title>Castanea mollissima Vanexum genome sequencing.</title>
        <authorList>
            <person name="Staton M."/>
        </authorList>
    </citation>
    <scope>NUCLEOTIDE SEQUENCE</scope>
    <source>
        <tissue evidence="1">Leaf</tissue>
    </source>
</reference>
<gene>
    <name evidence="1" type="ORF">CMV_029817</name>
</gene>
<evidence type="ECO:0000313" key="1">
    <source>
        <dbReference type="EMBL" id="KAF3943648.1"/>
    </source>
</evidence>
<organism evidence="1 2">
    <name type="scientific">Castanea mollissima</name>
    <name type="common">Chinese chestnut</name>
    <dbReference type="NCBI Taxonomy" id="60419"/>
    <lineage>
        <taxon>Eukaryota</taxon>
        <taxon>Viridiplantae</taxon>
        <taxon>Streptophyta</taxon>
        <taxon>Embryophyta</taxon>
        <taxon>Tracheophyta</taxon>
        <taxon>Spermatophyta</taxon>
        <taxon>Magnoliopsida</taxon>
        <taxon>eudicotyledons</taxon>
        <taxon>Gunneridae</taxon>
        <taxon>Pentapetalae</taxon>
        <taxon>rosids</taxon>
        <taxon>fabids</taxon>
        <taxon>Fagales</taxon>
        <taxon>Fagaceae</taxon>
        <taxon>Castanea</taxon>
    </lineage>
</organism>
<proteinExistence type="predicted"/>
<accession>A0A8J4UZD0</accession>
<keyword evidence="2" id="KW-1185">Reference proteome</keyword>
<evidence type="ECO:0000313" key="2">
    <source>
        <dbReference type="Proteomes" id="UP000737018"/>
    </source>
</evidence>
<dbReference type="Proteomes" id="UP000737018">
    <property type="component" value="Unassembled WGS sequence"/>
</dbReference>
<comment type="caution">
    <text evidence="1">The sequence shown here is derived from an EMBL/GenBank/DDBJ whole genome shotgun (WGS) entry which is preliminary data.</text>
</comment>